<dbReference type="KEGG" id="cpoy:GP475_11015"/>
<dbReference type="Proteomes" id="UP000516320">
    <property type="component" value="Chromosome"/>
</dbReference>
<protein>
    <submittedName>
        <fullName evidence="1">Uncharacterized protein</fullName>
    </submittedName>
</protein>
<sequence>MDINELIQHYPPHGPLVFLTGTPDFSDLGTRILNTYPSVGQLLRVINEAISQIHF</sequence>
<proteinExistence type="predicted"/>
<name>A0A7H0SRC5_9CORY</name>
<reference evidence="1 2" key="1">
    <citation type="submission" date="2019-12" db="EMBL/GenBank/DDBJ databases">
        <title>Corynebacterium sp. nov., isolated from feces of the Anser Albifrons in China.</title>
        <authorList>
            <person name="Liu Q."/>
        </authorList>
    </citation>
    <scope>NUCLEOTIDE SEQUENCE [LARGE SCALE GENOMIC DNA]</scope>
    <source>
        <strain evidence="1 2">4H37-19</strain>
    </source>
</reference>
<organism evidence="1 2">
    <name type="scientific">Corynebacterium poyangense</name>
    <dbReference type="NCBI Taxonomy" id="2684405"/>
    <lineage>
        <taxon>Bacteria</taxon>
        <taxon>Bacillati</taxon>
        <taxon>Actinomycetota</taxon>
        <taxon>Actinomycetes</taxon>
        <taxon>Mycobacteriales</taxon>
        <taxon>Corynebacteriaceae</taxon>
        <taxon>Corynebacterium</taxon>
    </lineage>
</organism>
<dbReference type="RefSeq" id="WP_187974413.1">
    <property type="nucleotide sequence ID" value="NZ_CP046884.1"/>
</dbReference>
<accession>A0A7H0SRC5</accession>
<keyword evidence="2" id="KW-1185">Reference proteome</keyword>
<dbReference type="AlphaFoldDB" id="A0A7H0SRC5"/>
<gene>
    <name evidence="1" type="ORF">GP475_11015</name>
</gene>
<dbReference type="EMBL" id="CP046884">
    <property type="protein sequence ID" value="QNQ91100.1"/>
    <property type="molecule type" value="Genomic_DNA"/>
</dbReference>
<evidence type="ECO:0000313" key="2">
    <source>
        <dbReference type="Proteomes" id="UP000516320"/>
    </source>
</evidence>
<evidence type="ECO:0000313" key="1">
    <source>
        <dbReference type="EMBL" id="QNQ91100.1"/>
    </source>
</evidence>